<proteinExistence type="predicted"/>
<reference evidence="1 2" key="1">
    <citation type="journal article" date="2012" name="Science">
        <title>Ecological populations of bacteria act as socially cohesive units of antibiotic production and resistance.</title>
        <authorList>
            <person name="Cordero O.X."/>
            <person name="Wildschutte H."/>
            <person name="Kirkup B."/>
            <person name="Proehl S."/>
            <person name="Ngo L."/>
            <person name="Hussain F."/>
            <person name="Le Roux F."/>
            <person name="Mincer T."/>
            <person name="Polz M.F."/>
        </authorList>
    </citation>
    <scope>NUCLEOTIDE SEQUENCE [LARGE SCALE GENOMIC DNA]</scope>
    <source>
        <strain evidence="1 2">FF-238</strain>
    </source>
</reference>
<gene>
    <name evidence="1" type="ORF">A130_04710</name>
</gene>
<evidence type="ECO:0008006" key="3">
    <source>
        <dbReference type="Google" id="ProtNLM"/>
    </source>
</evidence>
<dbReference type="AlphaFoldDB" id="A0A1E5D035"/>
<dbReference type="InterPro" id="IPR018742">
    <property type="entry name" value="DUF2290"/>
</dbReference>
<evidence type="ECO:0000313" key="2">
    <source>
        <dbReference type="Proteomes" id="UP000094165"/>
    </source>
</evidence>
<protein>
    <recommendedName>
        <fullName evidence="3">DUF2290 domain-containing protein</fullName>
    </recommendedName>
</protein>
<name>A0A1E5D035_9VIBR</name>
<evidence type="ECO:0000313" key="1">
    <source>
        <dbReference type="EMBL" id="OEE76718.1"/>
    </source>
</evidence>
<sequence length="241" mass="27581">MNLANFNSSISRSAALCAELGISPTVITPTSLKVNDKFNHVALSSTATHESIYFAGLDYSHYNFILSDYSYFQFSYVQIFNNDLLEDKFELRLAFYPNPINTADDGLPESTVNQLLAFNEMFLDDDWTFEEYSQALCELQVNVTVPIIRYDMSEDQFQRINHPKAHMHIGVNNTSRIATEKIFTPELFTAFILSNFYRDQWESVSGDSFQLEQSYQRIKNNCSSLSSTHYCGLQSSIINIV</sequence>
<dbReference type="Pfam" id="PF10053">
    <property type="entry name" value="DUF2290"/>
    <property type="match status" value="1"/>
</dbReference>
<accession>A0A1E5D035</accession>
<keyword evidence="2" id="KW-1185">Reference proteome</keyword>
<dbReference type="Proteomes" id="UP000094165">
    <property type="component" value="Unassembled WGS sequence"/>
</dbReference>
<organism evidence="1 2">
    <name type="scientific">Vibrio genomosp. F6 str. FF-238</name>
    <dbReference type="NCBI Taxonomy" id="1191298"/>
    <lineage>
        <taxon>Bacteria</taxon>
        <taxon>Pseudomonadati</taxon>
        <taxon>Pseudomonadota</taxon>
        <taxon>Gammaproteobacteria</taxon>
        <taxon>Vibrionales</taxon>
        <taxon>Vibrionaceae</taxon>
        <taxon>Vibrio</taxon>
    </lineage>
</organism>
<dbReference type="EMBL" id="AJYW02000105">
    <property type="protein sequence ID" value="OEE76718.1"/>
    <property type="molecule type" value="Genomic_DNA"/>
</dbReference>
<comment type="caution">
    <text evidence="1">The sequence shown here is derived from an EMBL/GenBank/DDBJ whole genome shotgun (WGS) entry which is preliminary data.</text>
</comment>
<dbReference type="RefSeq" id="WP_017052892.1">
    <property type="nucleotide sequence ID" value="NZ_AJYW02000105.1"/>
</dbReference>